<dbReference type="SUPFAM" id="SSF55174">
    <property type="entry name" value="Alpha-L RNA-binding motif"/>
    <property type="match status" value="1"/>
</dbReference>
<keyword evidence="2 7" id="KW-0699">rRNA-binding</keyword>
<proteinExistence type="inferred from homology"/>
<name>A0A2M6YQZ9_9BACT</name>
<evidence type="ECO:0000259" key="10">
    <source>
        <dbReference type="SMART" id="SM01390"/>
    </source>
</evidence>
<feature type="domain" description="Small ribosomal subunit protein uS4 N-terminal" evidence="10">
    <location>
        <begin position="3"/>
        <end position="99"/>
    </location>
</feature>
<dbReference type="Gene3D" id="3.10.290.10">
    <property type="entry name" value="RNA-binding S4 domain"/>
    <property type="match status" value="1"/>
</dbReference>
<dbReference type="PANTHER" id="PTHR11831:SF4">
    <property type="entry name" value="SMALL RIBOSOMAL SUBUNIT PROTEIN US4M"/>
    <property type="match status" value="1"/>
</dbReference>
<dbReference type="InterPro" id="IPR005709">
    <property type="entry name" value="Ribosomal_uS4_bac-type"/>
</dbReference>
<dbReference type="NCBIfam" id="NF003717">
    <property type="entry name" value="PRK05327.1"/>
    <property type="match status" value="1"/>
</dbReference>
<evidence type="ECO:0000256" key="1">
    <source>
        <dbReference type="ARBA" id="ARBA00007465"/>
    </source>
</evidence>
<comment type="caution">
    <text evidence="11">The sequence shown here is derived from an EMBL/GenBank/DDBJ whole genome shotgun (WGS) entry which is preliminary data.</text>
</comment>
<evidence type="ECO:0000256" key="6">
    <source>
        <dbReference type="ARBA" id="ARBA00035254"/>
    </source>
</evidence>
<dbReference type="SMART" id="SM00363">
    <property type="entry name" value="S4"/>
    <property type="match status" value="1"/>
</dbReference>
<feature type="domain" description="RNA-binding S4" evidence="9">
    <location>
        <begin position="100"/>
        <end position="162"/>
    </location>
</feature>
<keyword evidence="4 7" id="KW-0689">Ribosomal protein</keyword>
<dbReference type="GO" id="GO:0006412">
    <property type="term" value="P:translation"/>
    <property type="evidence" value="ECO:0007669"/>
    <property type="project" value="UniProtKB-UniRule"/>
</dbReference>
<evidence type="ECO:0000313" key="12">
    <source>
        <dbReference type="Proteomes" id="UP000229502"/>
    </source>
</evidence>
<dbReference type="PROSITE" id="PS50889">
    <property type="entry name" value="S4"/>
    <property type="match status" value="1"/>
</dbReference>
<dbReference type="InterPro" id="IPR018079">
    <property type="entry name" value="Ribosomal_uS4_CS"/>
</dbReference>
<dbReference type="InterPro" id="IPR001912">
    <property type="entry name" value="Ribosomal_uS4_N"/>
</dbReference>
<dbReference type="HAMAP" id="MF_01306_B">
    <property type="entry name" value="Ribosomal_uS4_B"/>
    <property type="match status" value="1"/>
</dbReference>
<evidence type="ECO:0000256" key="3">
    <source>
        <dbReference type="ARBA" id="ARBA00022884"/>
    </source>
</evidence>
<dbReference type="NCBIfam" id="TIGR01017">
    <property type="entry name" value="rpsD_bact"/>
    <property type="match status" value="1"/>
</dbReference>
<sequence>MIKIYSKKCRLCRSAGEKLFLKGERCFSVKCPIDRKGAVPPGQHGAKRKRKSSDYGIRLREKQKLKRIYGLSERQMKNYFTQARKVKGSTGEMILQLLESRLDNLVYRFGFSPSRRFAKQLVSHKHILVDGKIVNISSYLVKPSQVISLDTKALAMAAVKTILGKKDYTLPAWLERKAAVGKFSRVPRREEIDININEQLIVEHYSR</sequence>
<evidence type="ECO:0000259" key="9">
    <source>
        <dbReference type="SMART" id="SM00363"/>
    </source>
</evidence>
<evidence type="ECO:0000256" key="8">
    <source>
        <dbReference type="RuleBase" id="RU003699"/>
    </source>
</evidence>
<gene>
    <name evidence="7" type="primary">rpsD</name>
    <name evidence="11" type="ORF">COT03_02270</name>
</gene>
<evidence type="ECO:0000256" key="5">
    <source>
        <dbReference type="ARBA" id="ARBA00023274"/>
    </source>
</evidence>
<comment type="function">
    <text evidence="7">With S5 and S12 plays an important role in translational accuracy.</text>
</comment>
<comment type="similarity">
    <text evidence="1 7 8">Belongs to the universal ribosomal protein uS4 family.</text>
</comment>
<dbReference type="PROSITE" id="PS00632">
    <property type="entry name" value="RIBOSOMAL_S4"/>
    <property type="match status" value="1"/>
</dbReference>
<dbReference type="InterPro" id="IPR036986">
    <property type="entry name" value="S4_RNA-bd_sf"/>
</dbReference>
<dbReference type="PANTHER" id="PTHR11831">
    <property type="entry name" value="30S 40S RIBOSOMAL PROTEIN"/>
    <property type="match status" value="1"/>
</dbReference>
<dbReference type="Gene3D" id="1.10.1050.10">
    <property type="entry name" value="Ribosomal Protein S4 Delta 41, Chain A, domain 1"/>
    <property type="match status" value="1"/>
</dbReference>
<dbReference type="GO" id="GO:0042274">
    <property type="term" value="P:ribosomal small subunit biogenesis"/>
    <property type="evidence" value="ECO:0007669"/>
    <property type="project" value="TreeGrafter"/>
</dbReference>
<evidence type="ECO:0000256" key="7">
    <source>
        <dbReference type="HAMAP-Rule" id="MF_01306"/>
    </source>
</evidence>
<dbReference type="Proteomes" id="UP000229502">
    <property type="component" value="Unassembled WGS sequence"/>
</dbReference>
<dbReference type="AlphaFoldDB" id="A0A2M6YQZ9"/>
<dbReference type="FunFam" id="3.10.290.10:FF:000001">
    <property type="entry name" value="30S ribosomal protein S4"/>
    <property type="match status" value="1"/>
</dbReference>
<dbReference type="InterPro" id="IPR022801">
    <property type="entry name" value="Ribosomal_uS4"/>
</dbReference>
<reference evidence="12" key="1">
    <citation type="submission" date="2017-09" db="EMBL/GenBank/DDBJ databases">
        <title>Depth-based differentiation of microbial function through sediment-hosted aquifers and enrichment of novel symbionts in the deep terrestrial subsurface.</title>
        <authorList>
            <person name="Probst A.J."/>
            <person name="Ladd B."/>
            <person name="Jarett J.K."/>
            <person name="Geller-Mcgrath D.E."/>
            <person name="Sieber C.M.K."/>
            <person name="Emerson J.B."/>
            <person name="Anantharaman K."/>
            <person name="Thomas B.C."/>
            <person name="Malmstrom R."/>
            <person name="Stieglmeier M."/>
            <person name="Klingl A."/>
            <person name="Woyke T."/>
            <person name="Ryan C.M."/>
            <person name="Banfield J.F."/>
        </authorList>
    </citation>
    <scope>NUCLEOTIDE SEQUENCE [LARGE SCALE GENOMIC DNA]</scope>
</reference>
<evidence type="ECO:0000256" key="4">
    <source>
        <dbReference type="ARBA" id="ARBA00022980"/>
    </source>
</evidence>
<comment type="function">
    <text evidence="7">One of the primary rRNA binding proteins, it binds directly to 16S rRNA where it nucleates assembly of the body of the 30S subunit.</text>
</comment>
<dbReference type="GO" id="GO:0019843">
    <property type="term" value="F:rRNA binding"/>
    <property type="evidence" value="ECO:0007669"/>
    <property type="project" value="UniProtKB-UniRule"/>
</dbReference>
<protein>
    <recommendedName>
        <fullName evidence="6 7">Small ribosomal subunit protein uS4</fullName>
    </recommendedName>
</protein>
<dbReference type="EMBL" id="PEWZ01000109">
    <property type="protein sequence ID" value="PIU34429.1"/>
    <property type="molecule type" value="Genomic_DNA"/>
</dbReference>
<dbReference type="Pfam" id="PF00163">
    <property type="entry name" value="Ribosomal_S4"/>
    <property type="match status" value="1"/>
</dbReference>
<keyword evidence="5 7" id="KW-0687">Ribonucleoprotein</keyword>
<dbReference type="GO" id="GO:0015935">
    <property type="term" value="C:small ribosomal subunit"/>
    <property type="evidence" value="ECO:0007669"/>
    <property type="project" value="InterPro"/>
</dbReference>
<dbReference type="InterPro" id="IPR002942">
    <property type="entry name" value="S4_RNA-bd"/>
</dbReference>
<accession>A0A2M6YQZ9</accession>
<comment type="subunit">
    <text evidence="7">Part of the 30S ribosomal subunit. Contacts protein S5. The interaction surface between S4 and S5 is involved in control of translational fidelity.</text>
</comment>
<dbReference type="CDD" id="cd00165">
    <property type="entry name" value="S4"/>
    <property type="match status" value="1"/>
</dbReference>
<evidence type="ECO:0000313" key="11">
    <source>
        <dbReference type="EMBL" id="PIU34429.1"/>
    </source>
</evidence>
<dbReference type="Pfam" id="PF01479">
    <property type="entry name" value="S4"/>
    <property type="match status" value="1"/>
</dbReference>
<keyword evidence="3 7" id="KW-0694">RNA-binding</keyword>
<organism evidence="11 12">
    <name type="scientific">Candidatus Shapirobacteria bacterium CG07_land_8_20_14_0_80_39_18</name>
    <dbReference type="NCBI Taxonomy" id="1974882"/>
    <lineage>
        <taxon>Bacteria</taxon>
        <taxon>Candidatus Shapironibacteriota</taxon>
    </lineage>
</organism>
<dbReference type="GO" id="GO:0003735">
    <property type="term" value="F:structural constituent of ribosome"/>
    <property type="evidence" value="ECO:0007669"/>
    <property type="project" value="InterPro"/>
</dbReference>
<dbReference type="SMART" id="SM01390">
    <property type="entry name" value="Ribosomal_S4"/>
    <property type="match status" value="1"/>
</dbReference>
<evidence type="ECO:0000256" key="2">
    <source>
        <dbReference type="ARBA" id="ARBA00022730"/>
    </source>
</evidence>